<dbReference type="RefSeq" id="WP_203388482.1">
    <property type="nucleotide sequence ID" value="NZ_CP064781.1"/>
</dbReference>
<sequence>MSALPSSGGGLAVGWRVPLLVIGMLSLLAGVAAGLLRAGWGVPLPDAALAAQHGPLMAAAFFGTVIGLERAVALGRRWAFLSPLAAGAGGLLLIAGAPPFVALPLLAVGGGLLTAATLVAAARQPALHTRILALAAALAALAPLAWLLAARDAAIAGWAAFLVLTIAGERLELSRFLPPSPRARAVFVGIVGALLLALAATAANAAGLRLFGGALVALAVWLLRQDIARRTVRQQGLTRFIAVCLLSGYFWLLAGGLLLALQPPGPLLMDAALHAVFVGFVLAMVFGHAPIIFPAIVRVSLPYRPRFYLPLAVLHASLLLRVAGDLAGLPDWRAWGAAGNALCLILFIATMVAAALAGRAEAQRKTPA</sequence>
<protein>
    <recommendedName>
        <fullName evidence="4">NnrS family protein</fullName>
    </recommendedName>
</protein>
<feature type="transmembrane region" description="Helical" evidence="1">
    <location>
        <begin position="131"/>
        <end position="149"/>
    </location>
</feature>
<dbReference type="Proteomes" id="UP000663444">
    <property type="component" value="Chromosome"/>
</dbReference>
<gene>
    <name evidence="2" type="ORF">IWH25_06325</name>
</gene>
<evidence type="ECO:0000313" key="2">
    <source>
        <dbReference type="EMBL" id="QRJ64954.1"/>
    </source>
</evidence>
<keyword evidence="1" id="KW-1133">Transmembrane helix</keyword>
<name>A0A974Y502_9RHOO</name>
<organism evidence="2 3">
    <name type="scientific">Azospira restricta</name>
    <dbReference type="NCBI Taxonomy" id="404405"/>
    <lineage>
        <taxon>Bacteria</taxon>
        <taxon>Pseudomonadati</taxon>
        <taxon>Pseudomonadota</taxon>
        <taxon>Betaproteobacteria</taxon>
        <taxon>Rhodocyclales</taxon>
        <taxon>Rhodocyclaceae</taxon>
        <taxon>Azospira</taxon>
    </lineage>
</organism>
<feature type="transmembrane region" description="Helical" evidence="1">
    <location>
        <begin position="101"/>
        <end position="119"/>
    </location>
</feature>
<feature type="transmembrane region" description="Helical" evidence="1">
    <location>
        <begin position="47"/>
        <end position="66"/>
    </location>
</feature>
<keyword evidence="3" id="KW-1185">Reference proteome</keyword>
<accession>A0A974Y502</accession>
<feature type="transmembrane region" description="Helical" evidence="1">
    <location>
        <begin position="155"/>
        <end position="171"/>
    </location>
</feature>
<feature type="transmembrane region" description="Helical" evidence="1">
    <location>
        <begin position="78"/>
        <end position="95"/>
    </location>
</feature>
<feature type="transmembrane region" description="Helical" evidence="1">
    <location>
        <begin position="183"/>
        <end position="200"/>
    </location>
</feature>
<evidence type="ECO:0000256" key="1">
    <source>
        <dbReference type="SAM" id="Phobius"/>
    </source>
</evidence>
<reference evidence="2" key="1">
    <citation type="submission" date="2020-11" db="EMBL/GenBank/DDBJ databases">
        <title>Azospira restricta DSM 18626 genome sequence.</title>
        <authorList>
            <person name="Moe W.M."/>
        </authorList>
    </citation>
    <scope>NUCLEOTIDE SEQUENCE</scope>
    <source>
        <strain evidence="2">DSM 18626</strain>
    </source>
</reference>
<dbReference type="AlphaFoldDB" id="A0A974Y502"/>
<keyword evidence="1" id="KW-0812">Transmembrane</keyword>
<feature type="transmembrane region" description="Helical" evidence="1">
    <location>
        <begin position="335"/>
        <end position="357"/>
    </location>
</feature>
<feature type="transmembrane region" description="Helical" evidence="1">
    <location>
        <begin position="307"/>
        <end position="323"/>
    </location>
</feature>
<dbReference type="EMBL" id="CP064781">
    <property type="protein sequence ID" value="QRJ64954.1"/>
    <property type="molecule type" value="Genomic_DNA"/>
</dbReference>
<evidence type="ECO:0000313" key="3">
    <source>
        <dbReference type="Proteomes" id="UP000663444"/>
    </source>
</evidence>
<keyword evidence="1" id="KW-0472">Membrane</keyword>
<proteinExistence type="predicted"/>
<feature type="transmembrane region" description="Helical" evidence="1">
    <location>
        <begin position="12"/>
        <end position="35"/>
    </location>
</feature>
<feature type="transmembrane region" description="Helical" evidence="1">
    <location>
        <begin position="206"/>
        <end position="224"/>
    </location>
</feature>
<feature type="transmembrane region" description="Helical" evidence="1">
    <location>
        <begin position="236"/>
        <end position="259"/>
    </location>
</feature>
<feature type="transmembrane region" description="Helical" evidence="1">
    <location>
        <begin position="271"/>
        <end position="295"/>
    </location>
</feature>
<evidence type="ECO:0008006" key="4">
    <source>
        <dbReference type="Google" id="ProtNLM"/>
    </source>
</evidence>
<dbReference type="KEGG" id="ares:IWH25_06325"/>